<dbReference type="RefSeq" id="WP_377063043.1">
    <property type="nucleotide sequence ID" value="NZ_JBHSJJ010000003.1"/>
</dbReference>
<gene>
    <name evidence="2" type="ORF">ACFPFU_07420</name>
</gene>
<evidence type="ECO:0000313" key="2">
    <source>
        <dbReference type="EMBL" id="MFC4871511.1"/>
    </source>
</evidence>
<reference evidence="3" key="1">
    <citation type="journal article" date="2019" name="Int. J. Syst. Evol. Microbiol.">
        <title>The Global Catalogue of Microorganisms (GCM) 10K type strain sequencing project: providing services to taxonomists for standard genome sequencing and annotation.</title>
        <authorList>
            <consortium name="The Broad Institute Genomics Platform"/>
            <consortium name="The Broad Institute Genome Sequencing Center for Infectious Disease"/>
            <person name="Wu L."/>
            <person name="Ma J."/>
        </authorList>
    </citation>
    <scope>NUCLEOTIDE SEQUENCE [LARGE SCALE GENOMIC DNA]</scope>
    <source>
        <strain evidence="3">CGMCC 4.7466</strain>
    </source>
</reference>
<keyword evidence="1" id="KW-0732">Signal</keyword>
<sequence>MRRRFVVLTPMLLLLAFSCLENDSPVTPFDVEFRLLNTQGEATTTFQEDENIFFEVEIENNSGENHSLLFITPNDSNLIRVYQTLETELALVGSPLEIIAQTNFIHGHPIPANETFLLKIPWSGDGIGKKVPNGWRVDQIINEPLKRSNYYAELTFTAEFQEFILED</sequence>
<feature type="chain" id="PRO_5046280807" evidence="1">
    <location>
        <begin position="22"/>
        <end position="167"/>
    </location>
</feature>
<name>A0ABV9SYT9_9BACT</name>
<proteinExistence type="predicted"/>
<evidence type="ECO:0000313" key="3">
    <source>
        <dbReference type="Proteomes" id="UP001595818"/>
    </source>
</evidence>
<dbReference type="EMBL" id="JBHSJJ010000003">
    <property type="protein sequence ID" value="MFC4871511.1"/>
    <property type="molecule type" value="Genomic_DNA"/>
</dbReference>
<comment type="caution">
    <text evidence="2">The sequence shown here is derived from an EMBL/GenBank/DDBJ whole genome shotgun (WGS) entry which is preliminary data.</text>
</comment>
<evidence type="ECO:0000256" key="1">
    <source>
        <dbReference type="SAM" id="SignalP"/>
    </source>
</evidence>
<dbReference type="PROSITE" id="PS51257">
    <property type="entry name" value="PROKAR_LIPOPROTEIN"/>
    <property type="match status" value="1"/>
</dbReference>
<protein>
    <submittedName>
        <fullName evidence="2">Uncharacterized protein</fullName>
    </submittedName>
</protein>
<keyword evidence="3" id="KW-1185">Reference proteome</keyword>
<dbReference type="Proteomes" id="UP001595818">
    <property type="component" value="Unassembled WGS sequence"/>
</dbReference>
<feature type="signal peptide" evidence="1">
    <location>
        <begin position="1"/>
        <end position="21"/>
    </location>
</feature>
<organism evidence="2 3">
    <name type="scientific">Negadavirga shengliensis</name>
    <dbReference type="NCBI Taxonomy" id="1389218"/>
    <lineage>
        <taxon>Bacteria</taxon>
        <taxon>Pseudomonadati</taxon>
        <taxon>Bacteroidota</taxon>
        <taxon>Cytophagia</taxon>
        <taxon>Cytophagales</taxon>
        <taxon>Cyclobacteriaceae</taxon>
        <taxon>Negadavirga</taxon>
    </lineage>
</organism>
<accession>A0ABV9SYT9</accession>